<organism evidence="4 5">
    <name type="scientific">Phakopsora pachyrhizi</name>
    <name type="common">Asian soybean rust disease fungus</name>
    <dbReference type="NCBI Taxonomy" id="170000"/>
    <lineage>
        <taxon>Eukaryota</taxon>
        <taxon>Fungi</taxon>
        <taxon>Dikarya</taxon>
        <taxon>Basidiomycota</taxon>
        <taxon>Pucciniomycotina</taxon>
        <taxon>Pucciniomycetes</taxon>
        <taxon>Pucciniales</taxon>
        <taxon>Phakopsoraceae</taxon>
        <taxon>Phakopsora</taxon>
    </lineage>
</organism>
<keyword evidence="5" id="KW-1185">Reference proteome</keyword>
<dbReference type="AlphaFoldDB" id="A0AAV0BBM5"/>
<evidence type="ECO:0000256" key="2">
    <source>
        <dbReference type="SAM" id="SignalP"/>
    </source>
</evidence>
<dbReference type="InterPro" id="IPR029033">
    <property type="entry name" value="His_PPase_superfam"/>
</dbReference>
<proteinExistence type="predicted"/>
<dbReference type="SUPFAM" id="SSF53254">
    <property type="entry name" value="Phosphoglycerate mutase-like"/>
    <property type="match status" value="1"/>
</dbReference>
<dbReference type="Pfam" id="PF00328">
    <property type="entry name" value="His_Phos_2"/>
    <property type="match status" value="1"/>
</dbReference>
<dbReference type="EMBL" id="CALTRL010000931">
    <property type="protein sequence ID" value="CAH7670101.1"/>
    <property type="molecule type" value="Genomic_DNA"/>
</dbReference>
<dbReference type="InterPro" id="IPR033379">
    <property type="entry name" value="Acid_Pase_AS"/>
</dbReference>
<gene>
    <name evidence="4" type="ORF">PPACK8108_LOCUS18947</name>
    <name evidence="3" type="ORF">PPACK8108_LOCUS4789</name>
</gene>
<dbReference type="PROSITE" id="PS00616">
    <property type="entry name" value="HIS_ACID_PHOSPHAT_1"/>
    <property type="match status" value="1"/>
</dbReference>
<reference evidence="4" key="1">
    <citation type="submission" date="2022-06" db="EMBL/GenBank/DDBJ databases">
        <authorList>
            <consortium name="SYNGENTA / RWTH Aachen University"/>
        </authorList>
    </citation>
    <scope>NUCLEOTIDE SEQUENCE</scope>
</reference>
<feature type="signal peptide" evidence="2">
    <location>
        <begin position="1"/>
        <end position="19"/>
    </location>
</feature>
<dbReference type="Gene3D" id="3.40.50.1240">
    <property type="entry name" value="Phosphoglycerate mutase-like"/>
    <property type="match status" value="1"/>
</dbReference>
<dbReference type="CDD" id="cd07061">
    <property type="entry name" value="HP_HAP_like"/>
    <property type="match status" value="1"/>
</dbReference>
<dbReference type="PANTHER" id="PTHR20963">
    <property type="entry name" value="MULTIPLE INOSITOL POLYPHOSPHATE PHOSPHATASE-RELATED"/>
    <property type="match status" value="1"/>
</dbReference>
<evidence type="ECO:0000313" key="5">
    <source>
        <dbReference type="Proteomes" id="UP001153365"/>
    </source>
</evidence>
<comment type="caution">
    <text evidence="4">The sequence shown here is derived from an EMBL/GenBank/DDBJ whole genome shotgun (WGS) entry which is preliminary data.</text>
</comment>
<accession>A0AAV0BBM5</accession>
<evidence type="ECO:0000313" key="3">
    <source>
        <dbReference type="EMBL" id="CAH7670101.1"/>
    </source>
</evidence>
<keyword evidence="2" id="KW-0732">Signal</keyword>
<dbReference type="PANTHER" id="PTHR20963:SF42">
    <property type="entry name" value="PHOSPHOGLYCERATE MUTASE-LIKE PROTEIN"/>
    <property type="match status" value="1"/>
</dbReference>
<evidence type="ECO:0000313" key="4">
    <source>
        <dbReference type="EMBL" id="CAH7684629.1"/>
    </source>
</evidence>
<dbReference type="EMBL" id="CALTRL010005569">
    <property type="protein sequence ID" value="CAH7684629.1"/>
    <property type="molecule type" value="Genomic_DNA"/>
</dbReference>
<feature type="chain" id="PRO_5044713223" evidence="2">
    <location>
        <begin position="20"/>
        <end position="529"/>
    </location>
</feature>
<name>A0AAV0BBM5_PHAPC</name>
<dbReference type="Proteomes" id="UP001153365">
    <property type="component" value="Unassembled WGS sequence"/>
</dbReference>
<sequence length="529" mass="59143">MSLNFLGIIITFCTSLAHSKLSNESYNTNHQAFKDGYLFPTADQIGFPGKISYGAEPSLIKSPQQPLLSDNYPLNQPSYLIYDTNNTDASTGSFKPIDYWGNLSPVKSLKFDAFGIQSTAAIPQNCTLDQVHLLHRHGARYPSNGKKLTVFAQFIKAAQQNESLKARGLLNFLNHWNYELGAEVLTPFGRSQMFQLGVAYRQKYGFLLAKYKSNNNVNKTKDSKKLVFRTTSQDRMYNSAINFAAGFFGIPAEDQYHQSILIEEDGFNNTLAAYNSCPKSKSEKNPEAGATASQAWQSVYLKTALQRLNSLVSGIKFTISDVFSMQQLCSYETVAFGDSDFCELFTEEEWRGYSHAIALEIWYSGSFGNHYSPAIGLGWTEELVARLTKTQPAKATSSINITLNSNPTTFPLDQPIYVDATHDTVISSIFTTLNFTFLAQYGPLPIDHLPESPSYRVEQTTPFGAHLNAQSMTCNGESFIRFVLNDAVVPLSGLKTCEKNFKNGLCKTKHFIKGLKDRVHEINYQKICF</sequence>
<keyword evidence="1" id="KW-0378">Hydrolase</keyword>
<evidence type="ECO:0000256" key="1">
    <source>
        <dbReference type="ARBA" id="ARBA00022801"/>
    </source>
</evidence>
<protein>
    <submittedName>
        <fullName evidence="4">Histidine phosphatase superfamily</fullName>
    </submittedName>
</protein>
<dbReference type="InterPro" id="IPR000560">
    <property type="entry name" value="His_Pase_clade-2"/>
</dbReference>
<dbReference type="GO" id="GO:0003993">
    <property type="term" value="F:acid phosphatase activity"/>
    <property type="evidence" value="ECO:0007669"/>
    <property type="project" value="TreeGrafter"/>
</dbReference>